<dbReference type="InParanoid" id="A0A2J6TL56"/>
<dbReference type="InterPro" id="IPR004841">
    <property type="entry name" value="AA-permease/SLC12A_dom"/>
</dbReference>
<evidence type="ECO:0000256" key="4">
    <source>
        <dbReference type="ARBA" id="ARBA00022989"/>
    </source>
</evidence>
<dbReference type="PIRSF" id="PIRSF006060">
    <property type="entry name" value="AA_transporter"/>
    <property type="match status" value="1"/>
</dbReference>
<feature type="transmembrane region" description="Helical" evidence="7">
    <location>
        <begin position="164"/>
        <end position="187"/>
    </location>
</feature>
<feature type="transmembrane region" description="Helical" evidence="7">
    <location>
        <begin position="503"/>
        <end position="521"/>
    </location>
</feature>
<proteinExistence type="predicted"/>
<feature type="transmembrane region" description="Helical" evidence="7">
    <location>
        <begin position="51"/>
        <end position="73"/>
    </location>
</feature>
<feature type="transmembrane region" description="Helical" evidence="7">
    <location>
        <begin position="376"/>
        <end position="392"/>
    </location>
</feature>
<evidence type="ECO:0000256" key="3">
    <source>
        <dbReference type="ARBA" id="ARBA00022692"/>
    </source>
</evidence>
<feature type="region of interest" description="Disordered" evidence="6">
    <location>
        <begin position="548"/>
        <end position="571"/>
    </location>
</feature>
<feature type="transmembrane region" description="Helical" evidence="7">
    <location>
        <begin position="471"/>
        <end position="491"/>
    </location>
</feature>
<dbReference type="PANTHER" id="PTHR43495:SF5">
    <property type="entry name" value="GAMMA-AMINOBUTYRIC ACID PERMEASE"/>
    <property type="match status" value="1"/>
</dbReference>
<evidence type="ECO:0000259" key="8">
    <source>
        <dbReference type="Pfam" id="PF00324"/>
    </source>
</evidence>
<dbReference type="GeneID" id="36587731"/>
<feature type="transmembrane region" description="Helical" evidence="7">
    <location>
        <begin position="207"/>
        <end position="235"/>
    </location>
</feature>
<dbReference type="AlphaFoldDB" id="A0A2J6TL56"/>
<evidence type="ECO:0000256" key="5">
    <source>
        <dbReference type="ARBA" id="ARBA00023136"/>
    </source>
</evidence>
<feature type="transmembrane region" description="Helical" evidence="7">
    <location>
        <begin position="320"/>
        <end position="341"/>
    </location>
</feature>
<feature type="transmembrane region" description="Helical" evidence="7">
    <location>
        <begin position="247"/>
        <end position="266"/>
    </location>
</feature>
<accession>A0A2J6TL56</accession>
<evidence type="ECO:0000256" key="1">
    <source>
        <dbReference type="ARBA" id="ARBA00004141"/>
    </source>
</evidence>
<dbReference type="EMBL" id="KZ613780">
    <property type="protein sequence ID" value="PMD63708.1"/>
    <property type="molecule type" value="Genomic_DNA"/>
</dbReference>
<keyword evidence="5 7" id="KW-0472">Membrane</keyword>
<dbReference type="Gene3D" id="1.20.1740.10">
    <property type="entry name" value="Amino acid/polyamine transporter I"/>
    <property type="match status" value="1"/>
</dbReference>
<evidence type="ECO:0000313" key="10">
    <source>
        <dbReference type="Proteomes" id="UP000235371"/>
    </source>
</evidence>
<dbReference type="GO" id="GO:0055085">
    <property type="term" value="P:transmembrane transport"/>
    <property type="evidence" value="ECO:0007669"/>
    <property type="project" value="InterPro"/>
</dbReference>
<keyword evidence="4 7" id="KW-1133">Transmembrane helix</keyword>
<keyword evidence="3 7" id="KW-0812">Transmembrane</keyword>
<keyword evidence="10" id="KW-1185">Reference proteome</keyword>
<name>A0A2J6TL56_9HELO</name>
<organism evidence="9 10">
    <name type="scientific">Hyaloscypha bicolor E</name>
    <dbReference type="NCBI Taxonomy" id="1095630"/>
    <lineage>
        <taxon>Eukaryota</taxon>
        <taxon>Fungi</taxon>
        <taxon>Dikarya</taxon>
        <taxon>Ascomycota</taxon>
        <taxon>Pezizomycotina</taxon>
        <taxon>Leotiomycetes</taxon>
        <taxon>Helotiales</taxon>
        <taxon>Hyaloscyphaceae</taxon>
        <taxon>Hyaloscypha</taxon>
        <taxon>Hyaloscypha bicolor</taxon>
    </lineage>
</organism>
<sequence>MDHNSPASAPVMRRKLRWYHIFMITIGGIIGIGFATTSGQVLAIAGPGGTLVAFGVNGFVAICVMEGICEMIVLWPISNAMIEFVRAFVDKDLAIVVGIAYWYSWACTMTALVIGAAGLLSYWNISTGLLNVVFFGCIFVLFLINCSGILLFGRIELAGGIFKLLLVTIIFLTMICVNNGAGGGPSIGSAFFNDGIKNNPNVAGSQFVAVIIAIPIATFSYTGVEIVTVTAFEAAKPKELRMPAKNIAYFTLIFYVLNIGGFIANIEWFNQNLPQFFSQPLVSLQTPNLGHTPWFPQTGLRSSAAPIIATLQVGMKTLPAVLTGLLMYSGLSAANASLYVASRTLYGLTRDLAYDDERFLVRMAAKLNVISPRTRVPLWSLLVSVLAFSSWLPFIKIHSGYTQEDLQNTFESIGSTGCLLVWASQCLAFIRYNKWLWKHKEELQGEHLQQFQRWPQKGFSSWASALQPGPAYVGLISCLVIVFILNTASLWNGQDQKSKALTVFLGPGLLLTIFLVLKLVNKRGWVVLDDRWEVLHSTLSNLTDLINPDIQTQPGSNPPTPSTNNIGEGEK</sequence>
<reference evidence="9 10" key="1">
    <citation type="submission" date="2016-04" db="EMBL/GenBank/DDBJ databases">
        <title>A degradative enzymes factory behind the ericoid mycorrhizal symbiosis.</title>
        <authorList>
            <consortium name="DOE Joint Genome Institute"/>
            <person name="Martino E."/>
            <person name="Morin E."/>
            <person name="Grelet G."/>
            <person name="Kuo A."/>
            <person name="Kohler A."/>
            <person name="Daghino S."/>
            <person name="Barry K."/>
            <person name="Choi C."/>
            <person name="Cichocki N."/>
            <person name="Clum A."/>
            <person name="Copeland A."/>
            <person name="Hainaut M."/>
            <person name="Haridas S."/>
            <person name="Labutti K."/>
            <person name="Lindquist E."/>
            <person name="Lipzen A."/>
            <person name="Khouja H.-R."/>
            <person name="Murat C."/>
            <person name="Ohm R."/>
            <person name="Olson A."/>
            <person name="Spatafora J."/>
            <person name="Veneault-Fourrey C."/>
            <person name="Henrissat B."/>
            <person name="Grigoriev I."/>
            <person name="Martin F."/>
            <person name="Perotto S."/>
        </authorList>
    </citation>
    <scope>NUCLEOTIDE SEQUENCE [LARGE SCALE GENOMIC DNA]</scope>
    <source>
        <strain evidence="9 10">E</strain>
    </source>
</reference>
<feature type="transmembrane region" description="Helical" evidence="7">
    <location>
        <begin position="93"/>
        <end position="123"/>
    </location>
</feature>
<dbReference type="RefSeq" id="XP_024740612.1">
    <property type="nucleotide sequence ID" value="XM_024879654.1"/>
</dbReference>
<evidence type="ECO:0000256" key="6">
    <source>
        <dbReference type="SAM" id="MobiDB-lite"/>
    </source>
</evidence>
<keyword evidence="2" id="KW-0813">Transport</keyword>
<dbReference type="Pfam" id="PF00324">
    <property type="entry name" value="AA_permease"/>
    <property type="match status" value="1"/>
</dbReference>
<feature type="transmembrane region" description="Helical" evidence="7">
    <location>
        <begin position="21"/>
        <end position="45"/>
    </location>
</feature>
<dbReference type="STRING" id="1095630.A0A2J6TL56"/>
<evidence type="ECO:0000256" key="2">
    <source>
        <dbReference type="ARBA" id="ARBA00022448"/>
    </source>
</evidence>
<comment type="subcellular location">
    <subcellularLocation>
        <location evidence="1">Membrane</location>
        <topology evidence="1">Multi-pass membrane protein</topology>
    </subcellularLocation>
</comment>
<evidence type="ECO:0000256" key="7">
    <source>
        <dbReference type="SAM" id="Phobius"/>
    </source>
</evidence>
<dbReference type="GO" id="GO:0016020">
    <property type="term" value="C:membrane"/>
    <property type="evidence" value="ECO:0007669"/>
    <property type="project" value="UniProtKB-SubCell"/>
</dbReference>
<evidence type="ECO:0000313" key="9">
    <source>
        <dbReference type="EMBL" id="PMD63708.1"/>
    </source>
</evidence>
<dbReference type="Proteomes" id="UP000235371">
    <property type="component" value="Unassembled WGS sequence"/>
</dbReference>
<dbReference type="OrthoDB" id="3900342at2759"/>
<protein>
    <recommendedName>
        <fullName evidence="8">Amino acid permease/ SLC12A domain-containing protein</fullName>
    </recommendedName>
</protein>
<feature type="domain" description="Amino acid permease/ SLC12A" evidence="8">
    <location>
        <begin position="20"/>
        <end position="440"/>
    </location>
</feature>
<dbReference type="PANTHER" id="PTHR43495">
    <property type="entry name" value="GABA PERMEASE"/>
    <property type="match status" value="1"/>
</dbReference>
<feature type="transmembrane region" description="Helical" evidence="7">
    <location>
        <begin position="412"/>
        <end position="430"/>
    </location>
</feature>
<feature type="transmembrane region" description="Helical" evidence="7">
    <location>
        <begin position="129"/>
        <end position="152"/>
    </location>
</feature>
<gene>
    <name evidence="9" type="ORF">K444DRAFT_609895</name>
</gene>